<evidence type="ECO:0000259" key="1">
    <source>
        <dbReference type="Pfam" id="PF09537"/>
    </source>
</evidence>
<sequence length="153" mass="17634">MEHLQKTAAVVEDLVKINNDRVEGYNKARLQTDDLDLKELFETMIADSKQNTTELNKYLRSLGEERERDTTFAGKLYRTWMDVKVTFGGGDRRAILATCEYGEDAAQKSYNTALDQDFLPPEVRTIISDQRIKLRSAHDKIRYLRDLETANKG</sequence>
<dbReference type="InterPro" id="IPR016920">
    <property type="entry name" value="UCP029477"/>
</dbReference>
<name>A0ABZ2ZAU8_9BACT</name>
<dbReference type="Pfam" id="PF09537">
    <property type="entry name" value="DUF2383"/>
    <property type="match status" value="1"/>
</dbReference>
<dbReference type="EMBL" id="CP150096">
    <property type="protein sequence ID" value="WZN47614.1"/>
    <property type="molecule type" value="Genomic_DNA"/>
</dbReference>
<dbReference type="Gene3D" id="1.20.1260.10">
    <property type="match status" value="1"/>
</dbReference>
<dbReference type="InterPro" id="IPR011971">
    <property type="entry name" value="CHP02284"/>
</dbReference>
<reference evidence="2 3" key="1">
    <citation type="submission" date="2024-03" db="EMBL/GenBank/DDBJ databases">
        <title>Chitinophaga caseinilytica sp. nov., a casein hydrolysing bacterium isolated from forest soil.</title>
        <authorList>
            <person name="Lee D.S."/>
            <person name="Han D.M."/>
            <person name="Baek J.H."/>
            <person name="Choi D.G."/>
            <person name="Jeon J.H."/>
            <person name="Jeon C.O."/>
        </authorList>
    </citation>
    <scope>NUCLEOTIDE SEQUENCE [LARGE SCALE GENOMIC DNA]</scope>
    <source>
        <strain evidence="2 3">KACC 19118</strain>
    </source>
</reference>
<dbReference type="PIRSF" id="PIRSF029477">
    <property type="entry name" value="UCP029477"/>
    <property type="match status" value="1"/>
</dbReference>
<accession>A0ABZ2ZAU8</accession>
<keyword evidence="3" id="KW-1185">Reference proteome</keyword>
<evidence type="ECO:0000313" key="2">
    <source>
        <dbReference type="EMBL" id="WZN47614.1"/>
    </source>
</evidence>
<protein>
    <submittedName>
        <fullName evidence="2">PA2169 family four-helix-bundle protein</fullName>
    </submittedName>
</protein>
<dbReference type="RefSeq" id="WP_341842242.1">
    <property type="nucleotide sequence ID" value="NZ_CP149792.1"/>
</dbReference>
<dbReference type="InterPro" id="IPR012347">
    <property type="entry name" value="Ferritin-like"/>
</dbReference>
<dbReference type="NCBIfam" id="TIGR02284">
    <property type="entry name" value="PA2169 family four-helix-bundle protein"/>
    <property type="match status" value="1"/>
</dbReference>
<dbReference type="InterPro" id="IPR019052">
    <property type="entry name" value="DUF2383"/>
</dbReference>
<dbReference type="SUPFAM" id="SSF47240">
    <property type="entry name" value="Ferritin-like"/>
    <property type="match status" value="1"/>
</dbReference>
<gene>
    <name evidence="2" type="ORF">WJU22_05420</name>
</gene>
<evidence type="ECO:0000313" key="3">
    <source>
        <dbReference type="Proteomes" id="UP001449657"/>
    </source>
</evidence>
<feature type="domain" description="DUF2383" evidence="1">
    <location>
        <begin position="9"/>
        <end position="115"/>
    </location>
</feature>
<organism evidence="2 3">
    <name type="scientific">Chitinophaga caseinilytica</name>
    <dbReference type="NCBI Taxonomy" id="2267521"/>
    <lineage>
        <taxon>Bacteria</taxon>
        <taxon>Pseudomonadati</taxon>
        <taxon>Bacteroidota</taxon>
        <taxon>Chitinophagia</taxon>
        <taxon>Chitinophagales</taxon>
        <taxon>Chitinophagaceae</taxon>
        <taxon>Chitinophaga</taxon>
    </lineage>
</organism>
<dbReference type="InterPro" id="IPR009078">
    <property type="entry name" value="Ferritin-like_SF"/>
</dbReference>
<proteinExistence type="predicted"/>
<dbReference type="Proteomes" id="UP001449657">
    <property type="component" value="Chromosome"/>
</dbReference>